<proteinExistence type="predicted"/>
<dbReference type="SUPFAM" id="SSF55031">
    <property type="entry name" value="Bacterial exopeptidase dimerisation domain"/>
    <property type="match status" value="1"/>
</dbReference>
<dbReference type="InterPro" id="IPR050072">
    <property type="entry name" value="Peptidase_M20A"/>
</dbReference>
<evidence type="ECO:0000313" key="5">
    <source>
        <dbReference type="Proteomes" id="UP001595699"/>
    </source>
</evidence>
<dbReference type="InterPro" id="IPR036264">
    <property type="entry name" value="Bact_exopeptidase_dim_dom"/>
</dbReference>
<dbReference type="Gene3D" id="3.30.70.360">
    <property type="match status" value="1"/>
</dbReference>
<organism evidence="4 5">
    <name type="scientific">Tenggerimyces flavus</name>
    <dbReference type="NCBI Taxonomy" id="1708749"/>
    <lineage>
        <taxon>Bacteria</taxon>
        <taxon>Bacillati</taxon>
        <taxon>Actinomycetota</taxon>
        <taxon>Actinomycetes</taxon>
        <taxon>Propionibacteriales</taxon>
        <taxon>Nocardioidaceae</taxon>
        <taxon>Tenggerimyces</taxon>
    </lineage>
</organism>
<dbReference type="InterPro" id="IPR002933">
    <property type="entry name" value="Peptidase_M20"/>
</dbReference>
<dbReference type="Gene3D" id="3.40.630.10">
    <property type="entry name" value="Zn peptidases"/>
    <property type="match status" value="1"/>
</dbReference>
<keyword evidence="2" id="KW-0378">Hydrolase</keyword>
<dbReference type="EMBL" id="JBHRZH010000012">
    <property type="protein sequence ID" value="MFC3762141.1"/>
    <property type="molecule type" value="Genomic_DNA"/>
</dbReference>
<accession>A0ABV7YBY6</accession>
<evidence type="ECO:0000259" key="3">
    <source>
        <dbReference type="Pfam" id="PF07687"/>
    </source>
</evidence>
<reference evidence="5" key="1">
    <citation type="journal article" date="2019" name="Int. J. Syst. Evol. Microbiol.">
        <title>The Global Catalogue of Microorganisms (GCM) 10K type strain sequencing project: providing services to taxonomists for standard genome sequencing and annotation.</title>
        <authorList>
            <consortium name="The Broad Institute Genomics Platform"/>
            <consortium name="The Broad Institute Genome Sequencing Center for Infectious Disease"/>
            <person name="Wu L."/>
            <person name="Ma J."/>
        </authorList>
    </citation>
    <scope>NUCLEOTIDE SEQUENCE [LARGE SCALE GENOMIC DNA]</scope>
    <source>
        <strain evidence="5">CGMCC 4.7241</strain>
    </source>
</reference>
<feature type="domain" description="Peptidase M20 dimerisation" evidence="3">
    <location>
        <begin position="179"/>
        <end position="275"/>
    </location>
</feature>
<gene>
    <name evidence="4" type="ORF">ACFOUW_14970</name>
</gene>
<dbReference type="SUPFAM" id="SSF53187">
    <property type="entry name" value="Zn-dependent exopeptidases"/>
    <property type="match status" value="1"/>
</dbReference>
<comment type="caution">
    <text evidence="4">The sequence shown here is derived from an EMBL/GenBank/DDBJ whole genome shotgun (WGS) entry which is preliminary data.</text>
</comment>
<dbReference type="PANTHER" id="PTHR43808:SF32">
    <property type="entry name" value="ARGE_DAPE-RELATED DEACYLASE"/>
    <property type="match status" value="1"/>
</dbReference>
<evidence type="ECO:0000313" key="4">
    <source>
        <dbReference type="EMBL" id="MFC3762141.1"/>
    </source>
</evidence>
<dbReference type="Pfam" id="PF07687">
    <property type="entry name" value="M20_dimer"/>
    <property type="match status" value="1"/>
</dbReference>
<protein>
    <submittedName>
        <fullName evidence="4">M20/M25/M40 family metallo-hydrolase</fullName>
    </submittedName>
</protein>
<keyword evidence="5" id="KW-1185">Reference proteome</keyword>
<name>A0ABV7YBY6_9ACTN</name>
<sequence length="376" mass="39814">MNAVREWIEERADAMADLLTRLVACETENPPGRGLAECAEVLRDAMDRLGLRPEVLEPPVVRGTAGTDGAGDGIVYFHGHFDVVPAQSRDQFTARRADGRIVGRGTADMKGGIVSMLYGAAAAQDLGLLGNGRVVIHLVCDEETGSAAGAGYLRANDLIDPSALAMLTAEQSGEVVWHAAKGALSLRVDVHGKPMHVGQAPQGVNSFLRMLQIATPLGEYANGRTIVVGGQSGGGSNFNVVPEHTWFTVDGRFDPEEDLDGELASIRAIVHEAAERAGANVDLEVTQVAPPAHTPPDHPTAKLLAGAIEEIAGTPVRLEQCPGCLDTRWYAELGIPAFGYGPGTMEVSHGPHEYVEEAALHRVAAGYALFASRLLR</sequence>
<dbReference type="PANTHER" id="PTHR43808">
    <property type="entry name" value="ACETYLORNITHINE DEACETYLASE"/>
    <property type="match status" value="1"/>
</dbReference>
<evidence type="ECO:0000256" key="2">
    <source>
        <dbReference type="ARBA" id="ARBA00022801"/>
    </source>
</evidence>
<keyword evidence="1" id="KW-0479">Metal-binding</keyword>
<dbReference type="Proteomes" id="UP001595699">
    <property type="component" value="Unassembled WGS sequence"/>
</dbReference>
<evidence type="ECO:0000256" key="1">
    <source>
        <dbReference type="ARBA" id="ARBA00022723"/>
    </source>
</evidence>
<dbReference type="RefSeq" id="WP_205120686.1">
    <property type="nucleotide sequence ID" value="NZ_JAFBCM010000001.1"/>
</dbReference>
<dbReference type="InterPro" id="IPR011650">
    <property type="entry name" value="Peptidase_M20_dimer"/>
</dbReference>
<dbReference type="Pfam" id="PF01546">
    <property type="entry name" value="Peptidase_M20"/>
    <property type="match status" value="1"/>
</dbReference>